<feature type="non-terminal residue" evidence="1">
    <location>
        <position position="1"/>
    </location>
</feature>
<name>A0ACB8RBL4_9AGAM</name>
<comment type="caution">
    <text evidence="1">The sequence shown here is derived from an EMBL/GenBank/DDBJ whole genome shotgun (WGS) entry which is preliminary data.</text>
</comment>
<sequence length="57" mass="6571">LLFLPPYSPDYNPIEQALKAWLRRRNQEQLGLSAIGEACRRITPEMAAGWYRASGYM</sequence>
<reference evidence="1" key="2">
    <citation type="journal article" date="2022" name="New Phytol.">
        <title>Evolutionary transition to the ectomycorrhizal habit in the genomes of a hyperdiverse lineage of mushroom-forming fungi.</title>
        <authorList>
            <person name="Looney B."/>
            <person name="Miyauchi S."/>
            <person name="Morin E."/>
            <person name="Drula E."/>
            <person name="Courty P.E."/>
            <person name="Kohler A."/>
            <person name="Kuo A."/>
            <person name="LaButti K."/>
            <person name="Pangilinan J."/>
            <person name="Lipzen A."/>
            <person name="Riley R."/>
            <person name="Andreopoulos W."/>
            <person name="He G."/>
            <person name="Johnson J."/>
            <person name="Nolan M."/>
            <person name="Tritt A."/>
            <person name="Barry K.W."/>
            <person name="Grigoriev I.V."/>
            <person name="Nagy L.G."/>
            <person name="Hibbett D."/>
            <person name="Henrissat B."/>
            <person name="Matheny P.B."/>
            <person name="Labbe J."/>
            <person name="Martin F.M."/>
        </authorList>
    </citation>
    <scope>NUCLEOTIDE SEQUENCE</scope>
    <source>
        <strain evidence="1">FP105234-sp</strain>
    </source>
</reference>
<gene>
    <name evidence="1" type="ORF">FA95DRAFT_1501394</name>
</gene>
<organism evidence="1 2">
    <name type="scientific">Auriscalpium vulgare</name>
    <dbReference type="NCBI Taxonomy" id="40419"/>
    <lineage>
        <taxon>Eukaryota</taxon>
        <taxon>Fungi</taxon>
        <taxon>Dikarya</taxon>
        <taxon>Basidiomycota</taxon>
        <taxon>Agaricomycotina</taxon>
        <taxon>Agaricomycetes</taxon>
        <taxon>Russulales</taxon>
        <taxon>Auriscalpiaceae</taxon>
        <taxon>Auriscalpium</taxon>
    </lineage>
</organism>
<evidence type="ECO:0000313" key="2">
    <source>
        <dbReference type="Proteomes" id="UP000814033"/>
    </source>
</evidence>
<keyword evidence="2" id="KW-1185">Reference proteome</keyword>
<protein>
    <submittedName>
        <fullName evidence="1">Uncharacterized protein</fullName>
    </submittedName>
</protein>
<accession>A0ACB8RBL4</accession>
<evidence type="ECO:0000313" key="1">
    <source>
        <dbReference type="EMBL" id="KAI0041489.1"/>
    </source>
</evidence>
<reference evidence="1" key="1">
    <citation type="submission" date="2021-02" db="EMBL/GenBank/DDBJ databases">
        <authorList>
            <consortium name="DOE Joint Genome Institute"/>
            <person name="Ahrendt S."/>
            <person name="Looney B.P."/>
            <person name="Miyauchi S."/>
            <person name="Morin E."/>
            <person name="Drula E."/>
            <person name="Courty P.E."/>
            <person name="Chicoki N."/>
            <person name="Fauchery L."/>
            <person name="Kohler A."/>
            <person name="Kuo A."/>
            <person name="Labutti K."/>
            <person name="Pangilinan J."/>
            <person name="Lipzen A."/>
            <person name="Riley R."/>
            <person name="Andreopoulos W."/>
            <person name="He G."/>
            <person name="Johnson J."/>
            <person name="Barry K.W."/>
            <person name="Grigoriev I.V."/>
            <person name="Nagy L."/>
            <person name="Hibbett D."/>
            <person name="Henrissat B."/>
            <person name="Matheny P.B."/>
            <person name="Labbe J."/>
            <person name="Martin F."/>
        </authorList>
    </citation>
    <scope>NUCLEOTIDE SEQUENCE</scope>
    <source>
        <strain evidence="1">FP105234-sp</strain>
    </source>
</reference>
<dbReference type="EMBL" id="MU276119">
    <property type="protein sequence ID" value="KAI0041489.1"/>
    <property type="molecule type" value="Genomic_DNA"/>
</dbReference>
<proteinExistence type="predicted"/>
<dbReference type="Proteomes" id="UP000814033">
    <property type="component" value="Unassembled WGS sequence"/>
</dbReference>